<feature type="region of interest" description="Disordered" evidence="1">
    <location>
        <begin position="51"/>
        <end position="102"/>
    </location>
</feature>
<evidence type="ECO:0000256" key="1">
    <source>
        <dbReference type="SAM" id="MobiDB-lite"/>
    </source>
</evidence>
<reference evidence="2 3" key="1">
    <citation type="journal article" date="2019" name="Sci. Rep.">
        <title>Nanopore sequencing improves the draft genome of the human pathogenic amoeba Naegleria fowleri.</title>
        <authorList>
            <person name="Liechti N."/>
            <person name="Schurch N."/>
            <person name="Bruggmann R."/>
            <person name="Wittwer M."/>
        </authorList>
    </citation>
    <scope>NUCLEOTIDE SEQUENCE [LARGE SCALE GENOMIC DNA]</scope>
    <source>
        <strain evidence="2 3">ATCC 30894</strain>
    </source>
</reference>
<feature type="compositionally biased region" description="Polar residues" evidence="1">
    <location>
        <begin position="51"/>
        <end position="64"/>
    </location>
</feature>
<dbReference type="RefSeq" id="XP_044566943.1">
    <property type="nucleotide sequence ID" value="XM_044702121.1"/>
</dbReference>
<dbReference type="VEuPathDB" id="AmoebaDB:NfTy_018040"/>
<evidence type="ECO:0000313" key="3">
    <source>
        <dbReference type="Proteomes" id="UP000444721"/>
    </source>
</evidence>
<dbReference type="GeneID" id="68118900"/>
<proteinExistence type="predicted"/>
<dbReference type="VEuPathDB" id="AmoebaDB:FDP41_011685"/>
<accession>A0A6A5C908</accession>
<sequence>MNNKNSIFKEMNEMCDHLKVTISWLKEIKCFIPDNVFHQLRIRAHDRSSASLTLEPNMRSSAQMKPQLRASHERKHQHKQSLENHQEPNMNDQNMKLHPIPA</sequence>
<evidence type="ECO:0000313" key="2">
    <source>
        <dbReference type="EMBL" id="KAF0982230.1"/>
    </source>
</evidence>
<gene>
    <name evidence="2" type="ORF">FDP41_011685</name>
</gene>
<dbReference type="EMBL" id="VFQX01000011">
    <property type="protein sequence ID" value="KAF0982230.1"/>
    <property type="molecule type" value="Genomic_DNA"/>
</dbReference>
<organism evidence="2 3">
    <name type="scientific">Naegleria fowleri</name>
    <name type="common">Brain eating amoeba</name>
    <dbReference type="NCBI Taxonomy" id="5763"/>
    <lineage>
        <taxon>Eukaryota</taxon>
        <taxon>Discoba</taxon>
        <taxon>Heterolobosea</taxon>
        <taxon>Tetramitia</taxon>
        <taxon>Eutetramitia</taxon>
        <taxon>Vahlkampfiidae</taxon>
        <taxon>Naegleria</taxon>
    </lineage>
</organism>
<dbReference type="Proteomes" id="UP000444721">
    <property type="component" value="Unassembled WGS sequence"/>
</dbReference>
<name>A0A6A5C908_NAEFO</name>
<dbReference type="AlphaFoldDB" id="A0A6A5C908"/>
<comment type="caution">
    <text evidence="2">The sequence shown here is derived from an EMBL/GenBank/DDBJ whole genome shotgun (WGS) entry which is preliminary data.</text>
</comment>
<protein>
    <submittedName>
        <fullName evidence="2">Uncharacterized protein</fullName>
    </submittedName>
</protein>
<keyword evidence="3" id="KW-1185">Reference proteome</keyword>